<dbReference type="Pfam" id="PF12569">
    <property type="entry name" value="NatA_aux_su"/>
    <property type="match status" value="1"/>
</dbReference>
<dbReference type="GeneID" id="17355292"/>
<dbReference type="FunCoup" id="E1ZE62">
    <property type="interactions" value="1854"/>
</dbReference>
<keyword evidence="2 3" id="KW-0802">TPR repeat</keyword>
<dbReference type="eggNOG" id="KOG1156">
    <property type="taxonomic scope" value="Eukaryota"/>
</dbReference>
<feature type="compositionally biased region" description="Basic and acidic residues" evidence="4">
    <location>
        <begin position="623"/>
        <end position="652"/>
    </location>
</feature>
<keyword evidence="1" id="KW-0677">Repeat</keyword>
<dbReference type="KEGG" id="cvr:CHLNCDRAFT_35269"/>
<dbReference type="FunFam" id="1.25.40.1040:FF:000003">
    <property type="entry name" value="N-terminal acetyltransferase A, auxiliary subunit"/>
    <property type="match status" value="1"/>
</dbReference>
<evidence type="ECO:0000256" key="1">
    <source>
        <dbReference type="ARBA" id="ARBA00022737"/>
    </source>
</evidence>
<name>E1ZE62_CHLVA</name>
<sequence>MASKGAVPDNRTLPSKEAGLFRQLAKQYETKQYKKGVKNADAILKKFPEHGETLAMKGLLLNCLERKEEAYELVKRGVKNDLRSHVCWHVYGLLYRSDREYDEAIKCYKNALRMDKENLTVMRDLALLQIQMRDLPGFLETRQTLLELKSNNKHNWISFALAHHLNGHHEVAAKVLESYAATVDEEGPGSNSSEAYEHSEMVLYKAMVLEEGDGTAARRLRDPLGVKEQQARLLLALGRQEEAEVAYRRLITINTENYQYHAGLQAALRLPAAAANGSSEAAGGQQQAEAALSEEQRARLAGVYAELRREHPHSVAAKRMPLDFLEGDEFVAAADSYVRKYLLRGIPSLFTDLKPLYNSSSKAALLGQLFERLAGSLRVNGTLPPLQEDSSSSSSSSSEQQPAPQALVWALFYLAQHHDRLGRTSDALRLVDECIEHTPTLIEAYVAKAKILKHAGDMESAARVADAARRLDLADRYLNCVAVKALFRAGHTELAESTAALFTRDGEQANNLFDMQAMWYEVGSGRAYLAQQQYGKALKRFLKVQQHFEDFQEDQFDFHGYCIRKMTLRAYVSMLRMEDRLFAQPTYLKGISGAIHTYIQLHDRPAGGQAQEEEALLAGMSAEEQKRYRQKKRKEEQRKAKEAAEAAAKEAVEAAAAAAKKGDKGEERKKKDADPDGEQLAAVADPLAEAAKLLRRLREHASDKLAVQQLSFEVGAGVWFCGMLDWVCGCSLDLKS</sequence>
<dbReference type="STRING" id="554065.E1ZE62"/>
<dbReference type="InterPro" id="IPR019734">
    <property type="entry name" value="TPR_rpt"/>
</dbReference>
<dbReference type="PANTHER" id="PTHR22767:SF2">
    <property type="entry name" value="N(ALPHA)-ACETYLTRANSFERASE 15_16, ISOFORM A"/>
    <property type="match status" value="1"/>
</dbReference>
<feature type="repeat" description="TPR" evidence="3">
    <location>
        <begin position="85"/>
        <end position="118"/>
    </location>
</feature>
<feature type="region of interest" description="Disordered" evidence="4">
    <location>
        <begin position="381"/>
        <end position="400"/>
    </location>
</feature>
<dbReference type="SMART" id="SM00028">
    <property type="entry name" value="TPR"/>
    <property type="match status" value="6"/>
</dbReference>
<dbReference type="InParanoid" id="E1ZE62"/>
<dbReference type="EMBL" id="GL433843">
    <property type="protein sequence ID" value="EFN55814.1"/>
    <property type="molecule type" value="Genomic_DNA"/>
</dbReference>
<dbReference type="PANTHER" id="PTHR22767">
    <property type="entry name" value="N-TERMINAL ACETYLTRANSFERASE-RELATED"/>
    <property type="match status" value="1"/>
</dbReference>
<gene>
    <name evidence="5" type="ORF">CHLNCDRAFT_35269</name>
</gene>
<evidence type="ECO:0000313" key="5">
    <source>
        <dbReference type="EMBL" id="EFN55814.1"/>
    </source>
</evidence>
<reference evidence="5 6" key="1">
    <citation type="journal article" date="2010" name="Plant Cell">
        <title>The Chlorella variabilis NC64A genome reveals adaptation to photosymbiosis, coevolution with viruses, and cryptic sex.</title>
        <authorList>
            <person name="Blanc G."/>
            <person name="Duncan G."/>
            <person name="Agarkova I."/>
            <person name="Borodovsky M."/>
            <person name="Gurnon J."/>
            <person name="Kuo A."/>
            <person name="Lindquist E."/>
            <person name="Lucas S."/>
            <person name="Pangilinan J."/>
            <person name="Polle J."/>
            <person name="Salamov A."/>
            <person name="Terry A."/>
            <person name="Yamada T."/>
            <person name="Dunigan D.D."/>
            <person name="Grigoriev I.V."/>
            <person name="Claverie J.M."/>
            <person name="Van Etten J.L."/>
        </authorList>
    </citation>
    <scope>NUCLEOTIDE SEQUENCE [LARGE SCALE GENOMIC DNA]</scope>
    <source>
        <strain evidence="5 6">NC64A</strain>
    </source>
</reference>
<dbReference type="Gene3D" id="1.25.40.1010">
    <property type="match status" value="1"/>
</dbReference>
<proteinExistence type="predicted"/>
<protein>
    <submittedName>
        <fullName evidence="5">Uncharacterized protein</fullName>
    </submittedName>
</protein>
<organism evidence="6">
    <name type="scientific">Chlorella variabilis</name>
    <name type="common">Green alga</name>
    <dbReference type="NCBI Taxonomy" id="554065"/>
    <lineage>
        <taxon>Eukaryota</taxon>
        <taxon>Viridiplantae</taxon>
        <taxon>Chlorophyta</taxon>
        <taxon>core chlorophytes</taxon>
        <taxon>Trebouxiophyceae</taxon>
        <taxon>Chlorellales</taxon>
        <taxon>Chlorellaceae</taxon>
        <taxon>Chlorella clade</taxon>
        <taxon>Chlorella</taxon>
    </lineage>
</organism>
<feature type="compositionally biased region" description="Basic and acidic residues" evidence="4">
    <location>
        <begin position="660"/>
        <end position="674"/>
    </location>
</feature>
<evidence type="ECO:0000313" key="6">
    <source>
        <dbReference type="Proteomes" id="UP000008141"/>
    </source>
</evidence>
<evidence type="ECO:0000256" key="3">
    <source>
        <dbReference type="PROSITE-ProRule" id="PRU00339"/>
    </source>
</evidence>
<dbReference type="Proteomes" id="UP000008141">
    <property type="component" value="Unassembled WGS sequence"/>
</dbReference>
<keyword evidence="6" id="KW-1185">Reference proteome</keyword>
<evidence type="ECO:0000256" key="2">
    <source>
        <dbReference type="ARBA" id="ARBA00022803"/>
    </source>
</evidence>
<dbReference type="InterPro" id="IPR021183">
    <property type="entry name" value="NatA_aux_su"/>
</dbReference>
<dbReference type="AlphaFoldDB" id="E1ZE62"/>
<accession>E1ZE62</accession>
<dbReference type="PIRSF" id="PIRSF000422">
    <property type="entry name" value="N-terminal-AcTrfase-A_aux_su"/>
    <property type="match status" value="1"/>
</dbReference>
<dbReference type="OMA" id="MEMRADY"/>
<dbReference type="InterPro" id="IPR011990">
    <property type="entry name" value="TPR-like_helical_dom_sf"/>
</dbReference>
<dbReference type="Gene3D" id="1.25.40.1040">
    <property type="match status" value="1"/>
</dbReference>
<dbReference type="SUPFAM" id="SSF48452">
    <property type="entry name" value="TPR-like"/>
    <property type="match status" value="1"/>
</dbReference>
<evidence type="ECO:0000256" key="4">
    <source>
        <dbReference type="SAM" id="MobiDB-lite"/>
    </source>
</evidence>
<dbReference type="GO" id="GO:0005737">
    <property type="term" value="C:cytoplasm"/>
    <property type="evidence" value="ECO:0007669"/>
    <property type="project" value="TreeGrafter"/>
</dbReference>
<dbReference type="RefSeq" id="XP_005847916.1">
    <property type="nucleotide sequence ID" value="XM_005847854.1"/>
</dbReference>
<feature type="region of interest" description="Disordered" evidence="4">
    <location>
        <begin position="621"/>
        <end position="679"/>
    </location>
</feature>
<dbReference type="OrthoDB" id="10263032at2759"/>
<dbReference type="Pfam" id="PF13181">
    <property type="entry name" value="TPR_8"/>
    <property type="match status" value="1"/>
</dbReference>
<dbReference type="PROSITE" id="PS50005">
    <property type="entry name" value="TPR"/>
    <property type="match status" value="1"/>
</dbReference>